<dbReference type="EMBL" id="SAXA01000012">
    <property type="protein sequence ID" value="RXQ91011.1"/>
    <property type="molecule type" value="Genomic_DNA"/>
</dbReference>
<gene>
    <name evidence="1" type="ORF">EO244_12980</name>
</gene>
<accession>A0A4Q1JJD9</accession>
<comment type="caution">
    <text evidence="1">The sequence shown here is derived from an EMBL/GenBank/DDBJ whole genome shotgun (WGS) entry which is preliminary data.</text>
</comment>
<dbReference type="Proteomes" id="UP000289703">
    <property type="component" value="Unassembled WGS sequence"/>
</dbReference>
<dbReference type="AlphaFoldDB" id="A0A4Q1JJD9"/>
<name>A0A4Q1JJD9_9BACT</name>
<evidence type="ECO:0000313" key="2">
    <source>
        <dbReference type="Proteomes" id="UP000289703"/>
    </source>
</evidence>
<evidence type="ECO:0000313" key="1">
    <source>
        <dbReference type="EMBL" id="RXQ91011.1"/>
    </source>
</evidence>
<organism evidence="1 2">
    <name type="scientific">Ancylomarina salipaludis</name>
    <dbReference type="NCBI Taxonomy" id="2501299"/>
    <lineage>
        <taxon>Bacteria</taxon>
        <taxon>Pseudomonadati</taxon>
        <taxon>Bacteroidota</taxon>
        <taxon>Bacteroidia</taxon>
        <taxon>Marinilabiliales</taxon>
        <taxon>Marinifilaceae</taxon>
        <taxon>Ancylomarina</taxon>
    </lineage>
</organism>
<protein>
    <submittedName>
        <fullName evidence="1">Uncharacterized protein</fullName>
    </submittedName>
</protein>
<proteinExistence type="predicted"/>
<dbReference type="OrthoDB" id="1495655at2"/>
<reference evidence="1 2" key="1">
    <citation type="submission" date="2019-01" db="EMBL/GenBank/DDBJ databases">
        <title>Ancylomarina salipaludis sp. nov., isolated from a salt marsh.</title>
        <authorList>
            <person name="Yoon J.-H."/>
        </authorList>
    </citation>
    <scope>NUCLEOTIDE SEQUENCE [LARGE SCALE GENOMIC DNA]</scope>
    <source>
        <strain evidence="1 2">SHSM-M15</strain>
    </source>
</reference>
<keyword evidence="2" id="KW-1185">Reference proteome</keyword>
<sequence length="67" mass="7950">MLLTKKLYSDWTEIQGEYEDYMASLDFNTLNEIEEYIRVDYKLTANKAKQEVNKINIALNDTIEIEL</sequence>
<dbReference type="RefSeq" id="WP_129255112.1">
    <property type="nucleotide sequence ID" value="NZ_SAXA01000012.1"/>
</dbReference>